<dbReference type="InParanoid" id="B2A234"/>
<reference evidence="2 3" key="1">
    <citation type="submission" date="2008-04" db="EMBL/GenBank/DDBJ databases">
        <title>Complete sequence of chromosome of Natranaerobius thermophilus JW/NM-WN-LF.</title>
        <authorList>
            <consortium name="US DOE Joint Genome Institute"/>
            <person name="Copeland A."/>
            <person name="Lucas S."/>
            <person name="Lapidus A."/>
            <person name="Glavina del Rio T."/>
            <person name="Dalin E."/>
            <person name="Tice H."/>
            <person name="Bruce D."/>
            <person name="Goodwin L."/>
            <person name="Pitluck S."/>
            <person name="Chertkov O."/>
            <person name="Brettin T."/>
            <person name="Detter J.C."/>
            <person name="Han C."/>
            <person name="Kuske C.R."/>
            <person name="Schmutz J."/>
            <person name="Larimer F."/>
            <person name="Land M."/>
            <person name="Hauser L."/>
            <person name="Kyrpides N."/>
            <person name="Lykidis A."/>
            <person name="Mesbah N.M."/>
            <person name="Wiegel J."/>
        </authorList>
    </citation>
    <scope>NUCLEOTIDE SEQUENCE [LARGE SCALE GENOMIC DNA]</scope>
    <source>
        <strain evidence="3">ATCC BAA-1301 / DSM 18059 / JW/NM-WN-LF</strain>
    </source>
</reference>
<dbReference type="RefSeq" id="WP_012447714.1">
    <property type="nucleotide sequence ID" value="NC_010718.1"/>
</dbReference>
<evidence type="ECO:0000313" key="2">
    <source>
        <dbReference type="EMBL" id="ACB84839.1"/>
    </source>
</evidence>
<evidence type="ECO:0000256" key="1">
    <source>
        <dbReference type="SAM" id="Coils"/>
    </source>
</evidence>
<sequence length="370" mass="42577">MNTKIIPYYFAGGNTSQGFYSLFDYILENPDRIYIFKGGPGTGKSTLMKNLAKKFTERAYAVEQIYCASDSNSLDGIMLPKKNKAVIDGTFPHVIDPRSPGAVEEIIDLGKNLNKSNLKINKKTIKSIQNQVKKLFSVSYNYLKQANTTRSRLKTIYGFKLSNKFLHELESFIVSSLNSHRNKLSDPYVHNNLPGKSRYLFASALTPQGYINFLPNILANASHLIAVNDDYYPETDLLFKNVLKELQKQNHRITVFLCGLNPEQIDCIYLPDYGVGCFRSNQYHKFPENEQNNNINFETLNLRNSVDLPSYLSAERQYSLNQYQQLIDKALEKLEEMIEIRQDLESIYINAQNFDYVNEIEDYLLTELNQ</sequence>
<dbReference type="SUPFAM" id="SSF52540">
    <property type="entry name" value="P-loop containing nucleoside triphosphate hydrolases"/>
    <property type="match status" value="1"/>
</dbReference>
<gene>
    <name evidence="2" type="ordered locus">Nther_1256</name>
</gene>
<dbReference type="STRING" id="457570.Nther_1256"/>
<dbReference type="Proteomes" id="UP000001683">
    <property type="component" value="Chromosome"/>
</dbReference>
<dbReference type="Gene3D" id="3.40.50.300">
    <property type="entry name" value="P-loop containing nucleotide triphosphate hydrolases"/>
    <property type="match status" value="1"/>
</dbReference>
<feature type="coiled-coil region" evidence="1">
    <location>
        <begin position="320"/>
        <end position="347"/>
    </location>
</feature>
<dbReference type="EMBL" id="CP001034">
    <property type="protein sequence ID" value="ACB84839.1"/>
    <property type="molecule type" value="Genomic_DNA"/>
</dbReference>
<dbReference type="eggNOG" id="COG1474">
    <property type="taxonomic scope" value="Bacteria"/>
</dbReference>
<protein>
    <recommendedName>
        <fullName evidence="4">ATPase</fullName>
    </recommendedName>
</protein>
<organism evidence="2 3">
    <name type="scientific">Natranaerobius thermophilus (strain ATCC BAA-1301 / DSM 18059 / JW/NM-WN-LF)</name>
    <dbReference type="NCBI Taxonomy" id="457570"/>
    <lineage>
        <taxon>Bacteria</taxon>
        <taxon>Bacillati</taxon>
        <taxon>Bacillota</taxon>
        <taxon>Clostridia</taxon>
        <taxon>Natranaerobiales</taxon>
        <taxon>Natranaerobiaceae</taxon>
        <taxon>Natranaerobius</taxon>
    </lineage>
</organism>
<keyword evidence="3" id="KW-1185">Reference proteome</keyword>
<dbReference type="HOGENOM" id="CLU_063820_0_0_9"/>
<dbReference type="AlphaFoldDB" id="B2A234"/>
<dbReference type="KEGG" id="nth:Nther_1256"/>
<evidence type="ECO:0008006" key="4">
    <source>
        <dbReference type="Google" id="ProtNLM"/>
    </source>
</evidence>
<dbReference type="InterPro" id="IPR027417">
    <property type="entry name" value="P-loop_NTPase"/>
</dbReference>
<name>B2A234_NATTJ</name>
<evidence type="ECO:0000313" key="3">
    <source>
        <dbReference type="Proteomes" id="UP000001683"/>
    </source>
</evidence>
<reference evidence="2 3" key="2">
    <citation type="journal article" date="2011" name="J. Bacteriol.">
        <title>Complete genome sequence of the anaerobic, halophilic alkalithermophile Natranaerobius thermophilus JW/NM-WN-LF.</title>
        <authorList>
            <person name="Zhao B."/>
            <person name="Mesbah N.M."/>
            <person name="Dalin E."/>
            <person name="Goodwin L."/>
            <person name="Nolan M."/>
            <person name="Pitluck S."/>
            <person name="Chertkov O."/>
            <person name="Brettin T.S."/>
            <person name="Han J."/>
            <person name="Larimer F.W."/>
            <person name="Land M.L."/>
            <person name="Hauser L."/>
            <person name="Kyrpides N."/>
            <person name="Wiegel J."/>
        </authorList>
    </citation>
    <scope>NUCLEOTIDE SEQUENCE [LARGE SCALE GENOMIC DNA]</scope>
    <source>
        <strain evidence="3">ATCC BAA-1301 / DSM 18059 / JW/NM-WN-LF</strain>
    </source>
</reference>
<dbReference type="OrthoDB" id="9781752at2"/>
<keyword evidence="1" id="KW-0175">Coiled coil</keyword>
<accession>B2A234</accession>
<proteinExistence type="predicted"/>